<dbReference type="GO" id="GO:0016042">
    <property type="term" value="P:lipid catabolic process"/>
    <property type="evidence" value="ECO:0007669"/>
    <property type="project" value="UniProtKB-KW"/>
</dbReference>
<keyword evidence="3" id="KW-0378">Hydrolase</keyword>
<protein>
    <submittedName>
        <fullName evidence="9">Lipase 1</fullName>
    </submittedName>
</protein>
<reference evidence="9 10" key="1">
    <citation type="submission" date="2015-09" db="EMBL/GenBank/DDBJ databases">
        <title>Trachymyrmex zeteki WGS genome.</title>
        <authorList>
            <person name="Nygaard S."/>
            <person name="Hu H."/>
            <person name="Boomsma J."/>
            <person name="Zhang G."/>
        </authorList>
    </citation>
    <scope>NUCLEOTIDE SEQUENCE [LARGE SCALE GENOMIC DNA]</scope>
    <source>
        <strain evidence="9">Tzet28-1</strain>
        <tissue evidence="9">Whole body</tissue>
    </source>
</reference>
<feature type="signal peptide" evidence="7">
    <location>
        <begin position="1"/>
        <end position="21"/>
    </location>
</feature>
<dbReference type="STRING" id="64791.A0A151X2E9"/>
<keyword evidence="4" id="KW-0442">Lipid degradation</keyword>
<proteinExistence type="inferred from homology"/>
<accession>A0A151X2E9</accession>
<dbReference type="PANTHER" id="PTHR11005">
    <property type="entry name" value="LYSOSOMAL ACID LIPASE-RELATED"/>
    <property type="match status" value="1"/>
</dbReference>
<dbReference type="FunFam" id="3.40.50.1820:FF:000021">
    <property type="entry name" value="Lipase"/>
    <property type="match status" value="1"/>
</dbReference>
<keyword evidence="5" id="KW-0443">Lipid metabolism</keyword>
<dbReference type="InterPro" id="IPR029058">
    <property type="entry name" value="AB_hydrolase_fold"/>
</dbReference>
<feature type="domain" description="Partial AB-hydrolase lipase" evidence="8">
    <location>
        <begin position="70"/>
        <end position="126"/>
    </location>
</feature>
<name>A0A151X2E9_9HYME</name>
<evidence type="ECO:0000256" key="6">
    <source>
        <dbReference type="ARBA" id="ARBA00023180"/>
    </source>
</evidence>
<evidence type="ECO:0000256" key="1">
    <source>
        <dbReference type="ARBA" id="ARBA00010701"/>
    </source>
</evidence>
<dbReference type="SUPFAM" id="SSF53474">
    <property type="entry name" value="alpha/beta-Hydrolases"/>
    <property type="match status" value="2"/>
</dbReference>
<evidence type="ECO:0000256" key="3">
    <source>
        <dbReference type="ARBA" id="ARBA00022801"/>
    </source>
</evidence>
<organism evidence="9 10">
    <name type="scientific">Mycetomoellerius zeteki</name>
    <dbReference type="NCBI Taxonomy" id="64791"/>
    <lineage>
        <taxon>Eukaryota</taxon>
        <taxon>Metazoa</taxon>
        <taxon>Ecdysozoa</taxon>
        <taxon>Arthropoda</taxon>
        <taxon>Hexapoda</taxon>
        <taxon>Insecta</taxon>
        <taxon>Pterygota</taxon>
        <taxon>Neoptera</taxon>
        <taxon>Endopterygota</taxon>
        <taxon>Hymenoptera</taxon>
        <taxon>Apocrita</taxon>
        <taxon>Aculeata</taxon>
        <taxon>Formicoidea</taxon>
        <taxon>Formicidae</taxon>
        <taxon>Myrmicinae</taxon>
        <taxon>Mycetomoellerius</taxon>
    </lineage>
</organism>
<evidence type="ECO:0000313" key="9">
    <source>
        <dbReference type="EMBL" id="KYQ54429.1"/>
    </source>
</evidence>
<evidence type="ECO:0000256" key="5">
    <source>
        <dbReference type="ARBA" id="ARBA00023098"/>
    </source>
</evidence>
<dbReference type="Gene3D" id="3.40.50.1820">
    <property type="entry name" value="alpha/beta hydrolase"/>
    <property type="match status" value="2"/>
</dbReference>
<dbReference type="Proteomes" id="UP000075809">
    <property type="component" value="Unassembled WGS sequence"/>
</dbReference>
<dbReference type="AlphaFoldDB" id="A0A151X2E9"/>
<evidence type="ECO:0000256" key="4">
    <source>
        <dbReference type="ARBA" id="ARBA00022963"/>
    </source>
</evidence>
<evidence type="ECO:0000313" key="10">
    <source>
        <dbReference type="Proteomes" id="UP000075809"/>
    </source>
</evidence>
<dbReference type="InterPro" id="IPR006693">
    <property type="entry name" value="AB_hydrolase_lipase"/>
</dbReference>
<gene>
    <name evidence="9" type="ORF">ALC60_06718</name>
</gene>
<keyword evidence="2 7" id="KW-0732">Signal</keyword>
<dbReference type="GO" id="GO:0016787">
    <property type="term" value="F:hydrolase activity"/>
    <property type="evidence" value="ECO:0007669"/>
    <property type="project" value="UniProtKB-KW"/>
</dbReference>
<comment type="similarity">
    <text evidence="1">Belongs to the AB hydrolase superfamily. Lipase family.</text>
</comment>
<feature type="domain" description="Partial AB-hydrolase lipase" evidence="8">
    <location>
        <begin position="501"/>
        <end position="559"/>
    </location>
</feature>
<evidence type="ECO:0000256" key="2">
    <source>
        <dbReference type="ARBA" id="ARBA00022729"/>
    </source>
</evidence>
<evidence type="ECO:0000256" key="7">
    <source>
        <dbReference type="SAM" id="SignalP"/>
    </source>
</evidence>
<dbReference type="Pfam" id="PF04083">
    <property type="entry name" value="Abhydro_lipase"/>
    <property type="match status" value="2"/>
</dbReference>
<feature type="chain" id="PRO_5007591632" evidence="7">
    <location>
        <begin position="22"/>
        <end position="689"/>
    </location>
</feature>
<keyword evidence="10" id="KW-1185">Reference proteome</keyword>
<sequence>MRMGMKLVFIILMLTAVLLEAKLNLWENLAFSQKEIFNYLFPKDPGIVRVRKPEEIQTVNNVTTLDFVGLVEKYGYPTEEHYVITEDGYILIIHRILRSPLFKGHQRKKIVFLQHGIICSSDCWVMISAKKDLAFLLADEGYDVWLGNFRGTSYCRSHIKISPRNKEFWQFSHHEMGTRDLPAMIDYVLNYTKQQTLHYIGHSMGTTTLFILLSMKPEYNSKINLGICLAPIAIWKERIPLPEYIFNKMPKIAEFLYSNEIYEVASLSSTSITIGRTLCTDKAITQVICIAIIFLIAGSDPAQFNTTALPEILSNYPNGASVRTFEHFIQNMITKEFQTYDYGYAGNYKHYGQILPLIYDLKKVTAPLAIFYGVNDMVALKPNILETYRHLPNVILLEEIQYKLFSHLDFLWAIDVKTLLYDRLIELLQEFDNQVINMKLVSFIFLLTIILLEVKLCLWEDLAFFQKVILNYLFPKDLNIVRVRKLEEVKTVFQNNIMILDFVKRYGYLAEEHYVTTEDGYNLVIHRMSGNPISKSQNTRKVVFLKNGLFGSSDMWVFSDKSLAFLLADEGYDVWLGNSRGNTYCRSHVKLSPRNKDFWKFSYHEIGTRDLPAMIDYVLNYTNQKTLHYIGLSMANTELFALLSIRPEYNAKIKLGICFAPIAIWKEIPLLLEYIFYWNNMILNFKVKK</sequence>
<evidence type="ECO:0000259" key="8">
    <source>
        <dbReference type="Pfam" id="PF04083"/>
    </source>
</evidence>
<dbReference type="EMBL" id="KQ982584">
    <property type="protein sequence ID" value="KYQ54429.1"/>
    <property type="molecule type" value="Genomic_DNA"/>
</dbReference>
<keyword evidence="6" id="KW-0325">Glycoprotein</keyword>